<dbReference type="InterPro" id="IPR013134">
    <property type="entry name" value="Zn_hook_RAD50"/>
</dbReference>
<feature type="coiled-coil region" evidence="13">
    <location>
        <begin position="164"/>
        <end position="419"/>
    </location>
</feature>
<keyword evidence="16" id="KW-0540">Nuclease</keyword>
<evidence type="ECO:0000256" key="11">
    <source>
        <dbReference type="ARBA" id="ARBA00023204"/>
    </source>
</evidence>
<protein>
    <recommendedName>
        <fullName evidence="3">Nuclease SbcCD subunit C</fullName>
    </recommendedName>
</protein>
<feature type="coiled-coil region" evidence="13">
    <location>
        <begin position="624"/>
        <end position="682"/>
    </location>
</feature>
<evidence type="ECO:0000256" key="10">
    <source>
        <dbReference type="ARBA" id="ARBA00023054"/>
    </source>
</evidence>
<dbReference type="GO" id="GO:0046872">
    <property type="term" value="F:metal ion binding"/>
    <property type="evidence" value="ECO:0007669"/>
    <property type="project" value="UniProtKB-KW"/>
</dbReference>
<comment type="similarity">
    <text evidence="1">Belongs to the SMC family. SbcC subfamily.</text>
</comment>
<dbReference type="PROSITE" id="PS51128">
    <property type="entry name" value="ZF_DKSA_2"/>
    <property type="match status" value="1"/>
</dbReference>
<evidence type="ECO:0000256" key="13">
    <source>
        <dbReference type="SAM" id="Coils"/>
    </source>
</evidence>
<dbReference type="GO" id="GO:0004527">
    <property type="term" value="F:exonuclease activity"/>
    <property type="evidence" value="ECO:0007669"/>
    <property type="project" value="UniProtKB-KW"/>
</dbReference>
<keyword evidence="10 13" id="KW-0175">Coiled coil</keyword>
<evidence type="ECO:0000256" key="5">
    <source>
        <dbReference type="ARBA" id="ARBA00022741"/>
    </source>
</evidence>
<dbReference type="Pfam" id="PF04423">
    <property type="entry name" value="Rad50_zn_hook"/>
    <property type="match status" value="1"/>
</dbReference>
<dbReference type="InParanoid" id="A0A212QRP1"/>
<evidence type="ECO:0000256" key="6">
    <source>
        <dbReference type="ARBA" id="ARBA00022763"/>
    </source>
</evidence>
<feature type="coiled-coil region" evidence="13">
    <location>
        <begin position="453"/>
        <end position="528"/>
    </location>
</feature>
<keyword evidence="16" id="KW-0269">Exonuclease</keyword>
<evidence type="ECO:0000256" key="4">
    <source>
        <dbReference type="ARBA" id="ARBA00022723"/>
    </source>
</evidence>
<feature type="domain" description="Rad50/SbcC-type AAA" evidence="15">
    <location>
        <begin position="5"/>
        <end position="199"/>
    </location>
</feature>
<comment type="subunit">
    <text evidence="2">Heterodimer of SbcC and SbcD.</text>
</comment>
<name>A0A212QRP1_9CHLR</name>
<reference evidence="17" key="1">
    <citation type="submission" date="2017-06" db="EMBL/GenBank/DDBJ databases">
        <authorList>
            <person name="Varghese N."/>
            <person name="Submissions S."/>
        </authorList>
    </citation>
    <scope>NUCLEOTIDE SEQUENCE [LARGE SCALE GENOMIC DNA]</scope>
    <source>
        <strain evidence="17">JAD2</strain>
    </source>
</reference>
<dbReference type="PANTHER" id="PTHR32114:SF2">
    <property type="entry name" value="ABC TRANSPORTER ABCH.3"/>
    <property type="match status" value="1"/>
</dbReference>
<evidence type="ECO:0000256" key="3">
    <source>
        <dbReference type="ARBA" id="ARBA00013368"/>
    </source>
</evidence>
<dbReference type="SUPFAM" id="SSF75712">
    <property type="entry name" value="Rad50 coiled-coil Zn hook"/>
    <property type="match status" value="1"/>
</dbReference>
<keyword evidence="9" id="KW-0067">ATP-binding</keyword>
<evidence type="ECO:0000313" key="16">
    <source>
        <dbReference type="EMBL" id="SNB62252.1"/>
    </source>
</evidence>
<evidence type="ECO:0000256" key="7">
    <source>
        <dbReference type="ARBA" id="ARBA00022801"/>
    </source>
</evidence>
<keyword evidence="5" id="KW-0547">Nucleotide-binding</keyword>
<evidence type="ECO:0000256" key="12">
    <source>
        <dbReference type="PROSITE-ProRule" id="PRU00510"/>
    </source>
</evidence>
<evidence type="ECO:0000256" key="8">
    <source>
        <dbReference type="ARBA" id="ARBA00022833"/>
    </source>
</evidence>
<evidence type="ECO:0000256" key="2">
    <source>
        <dbReference type="ARBA" id="ARBA00011322"/>
    </source>
</evidence>
<dbReference type="OrthoDB" id="9795626at2"/>
<evidence type="ECO:0000313" key="17">
    <source>
        <dbReference type="Proteomes" id="UP000197025"/>
    </source>
</evidence>
<evidence type="ECO:0000259" key="14">
    <source>
        <dbReference type="Pfam" id="PF04423"/>
    </source>
</evidence>
<evidence type="ECO:0000256" key="1">
    <source>
        <dbReference type="ARBA" id="ARBA00006930"/>
    </source>
</evidence>
<dbReference type="InterPro" id="IPR038729">
    <property type="entry name" value="Rad50/SbcC_AAA"/>
</dbReference>
<accession>A0A212QRP1</accession>
<dbReference type="EMBL" id="FYEK01000022">
    <property type="protein sequence ID" value="SNB62252.1"/>
    <property type="molecule type" value="Genomic_DNA"/>
</dbReference>
<organism evidence="16 17">
    <name type="scientific">Thermoflexus hugenholtzii JAD2</name>
    <dbReference type="NCBI Taxonomy" id="877466"/>
    <lineage>
        <taxon>Bacteria</taxon>
        <taxon>Bacillati</taxon>
        <taxon>Chloroflexota</taxon>
        <taxon>Thermoflexia</taxon>
        <taxon>Thermoflexales</taxon>
        <taxon>Thermoflexaceae</taxon>
        <taxon>Thermoflexus</taxon>
    </lineage>
</organism>
<dbReference type="Proteomes" id="UP000197025">
    <property type="component" value="Unassembled WGS sequence"/>
</dbReference>
<dbReference type="AlphaFoldDB" id="A0A212QRP1"/>
<keyword evidence="6" id="KW-0227">DNA damage</keyword>
<dbReference type="SUPFAM" id="SSF52540">
    <property type="entry name" value="P-loop containing nucleoside triphosphate hydrolases"/>
    <property type="match status" value="2"/>
</dbReference>
<dbReference type="Gene3D" id="1.10.287.510">
    <property type="entry name" value="Helix hairpin bin"/>
    <property type="match status" value="1"/>
</dbReference>
<dbReference type="Pfam" id="PF13476">
    <property type="entry name" value="AAA_23"/>
    <property type="match status" value="1"/>
</dbReference>
<keyword evidence="8" id="KW-0862">Zinc</keyword>
<comment type="caution">
    <text evidence="12">Lacks conserved residue(s) required for the propagation of feature annotation.</text>
</comment>
<keyword evidence="4" id="KW-0479">Metal-binding</keyword>
<proteinExistence type="inferred from homology"/>
<dbReference type="PANTHER" id="PTHR32114">
    <property type="entry name" value="ABC TRANSPORTER ABCH.3"/>
    <property type="match status" value="1"/>
</dbReference>
<dbReference type="InterPro" id="IPR027417">
    <property type="entry name" value="P-loop_NTPase"/>
</dbReference>
<dbReference type="Pfam" id="PF13558">
    <property type="entry name" value="SbcC_Walker_B"/>
    <property type="match status" value="1"/>
</dbReference>
<keyword evidence="7" id="KW-0378">Hydrolase</keyword>
<dbReference type="GO" id="GO:0005524">
    <property type="term" value="F:ATP binding"/>
    <property type="evidence" value="ECO:0007669"/>
    <property type="project" value="UniProtKB-KW"/>
</dbReference>
<sequence>MELVRLELKNFLSYREGVLDFNGLHMAALVGPNGAGKSSLLDAITWALWGKTSRLDRDQDLLVHRGEKEARVSLTFRLGEALYQVTRTRRRGKGSTLDFQMLAPRRRSLTGSGLRETERLISQTLGIDFETFVNSAFIRQGRADEFTTKTPAERKDVLAEILQLRRWAELEERAKEKIRRIDQELETLRWRIQECEKELAQRPQREAELRKASAEHLARQEEREKAEKVWEELRRDEERAREVQGRLRELQAQRQEVENSLARLEEQIRQQEESLRRWRALLERRTAIEATWAALQRAREELARMDEASHAANALRERRAELEKQIAVALAQLEGERQRLEREIEAARDRASRLPELEREAADLRERLSRQPALEQEIQALEERLQTLQAERVERQSENRRLYEEMKDLKARIQAIAQIGAECPTCRRPLPDAERERLRREWEEEGRRRADRYRENQNRLQALEQEQAETAARLEECRQVLSALARLQSRLEQIEGERADILREKERLADLEAALQEVERRLQEDLIAPEAQAELRHIDEALRTLGYDAEAHRALGRRIRALEEEAQDWPRLQEAEQRVPQEEEALRRLEGLYHDSLERRERILRSIGELEQTGQALTERLKALPEAQRRLEEARRAEREARDRLIAAEQRLKILDQLEQERQSLQEEILRLEEEKGLYRDLQLAFSRNGVPAMIIEAILPEIEEEANRILHRLTDGRLTVRFRSQRETKEGNVRETLDILISDEGEERPYENFSGGEKFRVDFAIRLALSRILARRSGTPLRLLVVDEGFGSQDQAGRERLIEALNAIKDEFATILVISHLEEFQDAFPVRIEVRKTAAGSRLHIVM</sequence>
<keyword evidence="11" id="KW-0234">DNA repair</keyword>
<dbReference type="RefSeq" id="WP_088570747.1">
    <property type="nucleotide sequence ID" value="NZ_FYEK01000022.1"/>
</dbReference>
<dbReference type="FunCoup" id="A0A212QRP1">
    <property type="interactions" value="46"/>
</dbReference>
<evidence type="ECO:0000259" key="15">
    <source>
        <dbReference type="Pfam" id="PF13476"/>
    </source>
</evidence>
<keyword evidence="17" id="KW-1185">Reference proteome</keyword>
<dbReference type="Gene3D" id="3.40.50.300">
    <property type="entry name" value="P-loop containing nucleotide triphosphate hydrolases"/>
    <property type="match status" value="2"/>
</dbReference>
<gene>
    <name evidence="16" type="ORF">SAMN02746019_00004740</name>
</gene>
<feature type="domain" description="Zinc-hook" evidence="14">
    <location>
        <begin position="407"/>
        <end position="445"/>
    </location>
</feature>
<evidence type="ECO:0000256" key="9">
    <source>
        <dbReference type="ARBA" id="ARBA00022840"/>
    </source>
</evidence>